<comment type="caution">
    <text evidence="1">The sequence shown here is derived from an EMBL/GenBank/DDBJ whole genome shotgun (WGS) entry which is preliminary data.</text>
</comment>
<keyword evidence="2" id="KW-1185">Reference proteome</keyword>
<evidence type="ECO:0008006" key="3">
    <source>
        <dbReference type="Google" id="ProtNLM"/>
    </source>
</evidence>
<proteinExistence type="predicted"/>
<dbReference type="Proteomes" id="UP000236232">
    <property type="component" value="Unassembled WGS sequence"/>
</dbReference>
<reference evidence="1 2" key="1">
    <citation type="submission" date="2018-01" db="EMBL/GenBank/DDBJ databases">
        <title>Draft Genome Sequence of Pseudomonas gingeri NCPPB 3146 (LMG 5327), a White Line Reaction Producer.</title>
        <authorList>
            <person name="Rokni-Zadeh H."/>
            <person name="Bahrami T."/>
            <person name="Zarvandi S."/>
            <person name="Changi-Ashtiani M."/>
            <person name="De Mot R."/>
        </authorList>
    </citation>
    <scope>NUCLEOTIDE SEQUENCE [LARGE SCALE GENOMIC DNA]</scope>
    <source>
        <strain evidence="2">NCPPB 3146 \ LMG 5327</strain>
    </source>
</reference>
<gene>
    <name evidence="1" type="ORF">CCU68_19815</name>
</gene>
<protein>
    <recommendedName>
        <fullName evidence="3">DUF1534 domain-containing protein</fullName>
    </recommendedName>
</protein>
<name>A0ABX4Y0E3_9PSED</name>
<evidence type="ECO:0000313" key="1">
    <source>
        <dbReference type="EMBL" id="PNQ90818.1"/>
    </source>
</evidence>
<sequence length="68" mass="7375">MIVPTLRRGNASRDAPRPLCDAERHGLHAHAERGNDRWSPPAQGFSEALIQFARSLTSGPLMVCPTPG</sequence>
<accession>A0ABX4Y0E3</accession>
<evidence type="ECO:0000313" key="2">
    <source>
        <dbReference type="Proteomes" id="UP000236232"/>
    </source>
</evidence>
<organism evidence="1 2">
    <name type="scientific">Pseudomonas gingeri NCPPB 3146 = LMG 5327</name>
    <dbReference type="NCBI Taxonomy" id="707248"/>
    <lineage>
        <taxon>Bacteria</taxon>
        <taxon>Pseudomonadati</taxon>
        <taxon>Pseudomonadota</taxon>
        <taxon>Gammaproteobacteria</taxon>
        <taxon>Pseudomonadales</taxon>
        <taxon>Pseudomonadaceae</taxon>
        <taxon>Pseudomonas</taxon>
    </lineage>
</organism>
<dbReference type="EMBL" id="POWE01000114">
    <property type="protein sequence ID" value="PNQ90818.1"/>
    <property type="molecule type" value="Genomic_DNA"/>
</dbReference>